<evidence type="ECO:0000313" key="2">
    <source>
        <dbReference type="EMBL" id="KAA3466635.1"/>
    </source>
</evidence>
<comment type="caution">
    <text evidence="2">The sequence shown here is derived from an EMBL/GenBank/DDBJ whole genome shotgun (WGS) entry which is preliminary data.</text>
</comment>
<accession>A0A5B6VBS8</accession>
<dbReference type="EMBL" id="SMMG02000007">
    <property type="protein sequence ID" value="KAA3466635.1"/>
    <property type="molecule type" value="Genomic_DNA"/>
</dbReference>
<organism evidence="2 3">
    <name type="scientific">Gossypium australe</name>
    <dbReference type="NCBI Taxonomy" id="47621"/>
    <lineage>
        <taxon>Eukaryota</taxon>
        <taxon>Viridiplantae</taxon>
        <taxon>Streptophyta</taxon>
        <taxon>Embryophyta</taxon>
        <taxon>Tracheophyta</taxon>
        <taxon>Spermatophyta</taxon>
        <taxon>Magnoliopsida</taxon>
        <taxon>eudicotyledons</taxon>
        <taxon>Gunneridae</taxon>
        <taxon>Pentapetalae</taxon>
        <taxon>rosids</taxon>
        <taxon>malvids</taxon>
        <taxon>Malvales</taxon>
        <taxon>Malvaceae</taxon>
        <taxon>Malvoideae</taxon>
        <taxon>Gossypium</taxon>
    </lineage>
</organism>
<feature type="region of interest" description="Disordered" evidence="1">
    <location>
        <begin position="48"/>
        <end position="75"/>
    </location>
</feature>
<dbReference type="Proteomes" id="UP000325315">
    <property type="component" value="Unassembled WGS sequence"/>
</dbReference>
<evidence type="ECO:0000313" key="3">
    <source>
        <dbReference type="Proteomes" id="UP000325315"/>
    </source>
</evidence>
<proteinExistence type="predicted"/>
<keyword evidence="3" id="KW-1185">Reference proteome</keyword>
<name>A0A5B6VBS8_9ROSI</name>
<evidence type="ECO:0000256" key="1">
    <source>
        <dbReference type="SAM" id="MobiDB-lite"/>
    </source>
</evidence>
<dbReference type="AlphaFoldDB" id="A0A5B6VBS8"/>
<reference evidence="3" key="1">
    <citation type="journal article" date="2019" name="Plant Biotechnol. J.">
        <title>Genome sequencing of the Australian wild diploid species Gossypium australe highlights disease resistance and delayed gland morphogenesis.</title>
        <authorList>
            <person name="Cai Y."/>
            <person name="Cai X."/>
            <person name="Wang Q."/>
            <person name="Wang P."/>
            <person name="Zhang Y."/>
            <person name="Cai C."/>
            <person name="Xu Y."/>
            <person name="Wang K."/>
            <person name="Zhou Z."/>
            <person name="Wang C."/>
            <person name="Geng S."/>
            <person name="Li B."/>
            <person name="Dong Q."/>
            <person name="Hou Y."/>
            <person name="Wang H."/>
            <person name="Ai P."/>
            <person name="Liu Z."/>
            <person name="Yi F."/>
            <person name="Sun M."/>
            <person name="An G."/>
            <person name="Cheng J."/>
            <person name="Zhang Y."/>
            <person name="Shi Q."/>
            <person name="Xie Y."/>
            <person name="Shi X."/>
            <person name="Chang Y."/>
            <person name="Huang F."/>
            <person name="Chen Y."/>
            <person name="Hong S."/>
            <person name="Mi L."/>
            <person name="Sun Q."/>
            <person name="Zhang L."/>
            <person name="Zhou B."/>
            <person name="Peng R."/>
            <person name="Zhang X."/>
            <person name="Liu F."/>
        </authorList>
    </citation>
    <scope>NUCLEOTIDE SEQUENCE [LARGE SCALE GENOMIC DNA]</scope>
    <source>
        <strain evidence="3">cv. PA1801</strain>
    </source>
</reference>
<gene>
    <name evidence="2" type="ORF">EPI10_001714</name>
</gene>
<protein>
    <submittedName>
        <fullName evidence="2">Dynactin subunit 1-like</fullName>
    </submittedName>
</protein>
<sequence>MDQRFEQFQKDIQDQMQEHMSKLQQEMRDQMLEAQRNMLAQMAQMLNGATDKGKGPMPPVEEDSEGIPPGFTPPHARIQLEEYLQRPPVTIRPQ</sequence>